<evidence type="ECO:0000313" key="3">
    <source>
        <dbReference type="EMBL" id="KAF7761859.1"/>
    </source>
</evidence>
<gene>
    <name evidence="3" type="ORF">Agabi119p4_9851</name>
</gene>
<dbReference type="AlphaFoldDB" id="A0A8H7EX72"/>
<feature type="compositionally biased region" description="Polar residues" evidence="1">
    <location>
        <begin position="1"/>
        <end position="25"/>
    </location>
</feature>
<comment type="caution">
    <text evidence="3">The sequence shown here is derived from an EMBL/GenBank/DDBJ whole genome shotgun (WGS) entry which is preliminary data.</text>
</comment>
<dbReference type="Proteomes" id="UP000629468">
    <property type="component" value="Unassembled WGS sequence"/>
</dbReference>
<accession>A0A8H7EX72</accession>
<reference evidence="3 4" key="1">
    <citation type="journal article" name="Sci. Rep.">
        <title>Telomere-to-telomere assembled and centromere annotated genomes of the two main subspecies of the button mushroom Agaricus bisporus reveal especially polymorphic chromosome ends.</title>
        <authorList>
            <person name="Sonnenberg A.S.M."/>
            <person name="Sedaghat-Telgerd N."/>
            <person name="Lavrijssen B."/>
            <person name="Ohm R.A."/>
            <person name="Hendrickx P.M."/>
            <person name="Scholtmeijer K."/>
            <person name="Baars J.J.P."/>
            <person name="van Peer A."/>
        </authorList>
    </citation>
    <scope>NUCLEOTIDE SEQUENCE [LARGE SCALE GENOMIC DNA]</scope>
    <source>
        <strain evidence="3 4">H119_p4</strain>
    </source>
</reference>
<evidence type="ECO:0000256" key="2">
    <source>
        <dbReference type="SAM" id="Phobius"/>
    </source>
</evidence>
<proteinExistence type="predicted"/>
<dbReference type="EMBL" id="JABXXO010000013">
    <property type="protein sequence ID" value="KAF7761859.1"/>
    <property type="molecule type" value="Genomic_DNA"/>
</dbReference>
<feature type="region of interest" description="Disordered" evidence="1">
    <location>
        <begin position="1"/>
        <end position="54"/>
    </location>
</feature>
<name>A0A8H7EX72_AGABI</name>
<sequence length="248" mass="27710">MSSPSSVHDNQSPNQCPGQSSQPSALDSKGKSVESVAINPASSQIRPVRTTSTENPTIDTCFSDFEEELDESATSLGTSVFVSATVGATILAAFLSLAEDVTRKRGQDFEIAMFFCFLAGTCYVSNVLVCGRTLILAFEHKSSRRSSTDRKEHSKRMEAVFRVQQLCLWIQGLGQTLFGIAILYTLWQVIQNRILISVIYGFTSMLQVVVYGVGFWRISWMESMILPTSKWFLRLGRHRREYGEDAQH</sequence>
<feature type="transmembrane region" description="Helical" evidence="2">
    <location>
        <begin position="193"/>
        <end position="216"/>
    </location>
</feature>
<protein>
    <submittedName>
        <fullName evidence="3">Uncharacterized protein</fullName>
    </submittedName>
</protein>
<evidence type="ECO:0000313" key="4">
    <source>
        <dbReference type="Proteomes" id="UP000629468"/>
    </source>
</evidence>
<feature type="transmembrane region" description="Helical" evidence="2">
    <location>
        <begin position="80"/>
        <end position="99"/>
    </location>
</feature>
<evidence type="ECO:0000256" key="1">
    <source>
        <dbReference type="SAM" id="MobiDB-lite"/>
    </source>
</evidence>
<keyword evidence="2" id="KW-0812">Transmembrane</keyword>
<feature type="compositionally biased region" description="Polar residues" evidence="1">
    <location>
        <begin position="40"/>
        <end position="54"/>
    </location>
</feature>
<feature type="transmembrane region" description="Helical" evidence="2">
    <location>
        <begin position="111"/>
        <end position="138"/>
    </location>
</feature>
<keyword evidence="2" id="KW-0472">Membrane</keyword>
<feature type="transmembrane region" description="Helical" evidence="2">
    <location>
        <begin position="159"/>
        <end position="187"/>
    </location>
</feature>
<organism evidence="3 4">
    <name type="scientific">Agaricus bisporus var. burnettii</name>
    <dbReference type="NCBI Taxonomy" id="192524"/>
    <lineage>
        <taxon>Eukaryota</taxon>
        <taxon>Fungi</taxon>
        <taxon>Dikarya</taxon>
        <taxon>Basidiomycota</taxon>
        <taxon>Agaricomycotina</taxon>
        <taxon>Agaricomycetes</taxon>
        <taxon>Agaricomycetidae</taxon>
        <taxon>Agaricales</taxon>
        <taxon>Agaricineae</taxon>
        <taxon>Agaricaceae</taxon>
        <taxon>Agaricus</taxon>
    </lineage>
</organism>
<keyword evidence="2" id="KW-1133">Transmembrane helix</keyword>